<evidence type="ECO:0000313" key="3">
    <source>
        <dbReference type="EMBL" id="GFG51463.1"/>
    </source>
</evidence>
<accession>A0A2A7N931</accession>
<dbReference type="EMBL" id="PDCP01000012">
    <property type="protein sequence ID" value="PEG39961.1"/>
    <property type="molecule type" value="Genomic_DNA"/>
</dbReference>
<dbReference type="Gene3D" id="3.40.710.10">
    <property type="entry name" value="DD-peptidase/beta-lactamase superfamily"/>
    <property type="match status" value="1"/>
</dbReference>
<evidence type="ECO:0000313" key="5">
    <source>
        <dbReference type="Proteomes" id="UP000220914"/>
    </source>
</evidence>
<dbReference type="OrthoDB" id="3174977at2"/>
<keyword evidence="4" id="KW-0378">Hydrolase</keyword>
<feature type="signal peptide" evidence="1">
    <location>
        <begin position="1"/>
        <end position="27"/>
    </location>
</feature>
<feature type="domain" description="Beta-lactamase-related" evidence="2">
    <location>
        <begin position="37"/>
        <end position="356"/>
    </location>
</feature>
<dbReference type="Proteomes" id="UP000465302">
    <property type="component" value="Unassembled WGS sequence"/>
</dbReference>
<dbReference type="PANTHER" id="PTHR46825:SF7">
    <property type="entry name" value="D-ALANYL-D-ALANINE CARBOXYPEPTIDASE"/>
    <property type="match status" value="1"/>
</dbReference>
<protein>
    <submittedName>
        <fullName evidence="4">Serine hydrolase</fullName>
    </submittedName>
</protein>
<dbReference type="InterPro" id="IPR001466">
    <property type="entry name" value="Beta-lactam-related"/>
</dbReference>
<evidence type="ECO:0000259" key="2">
    <source>
        <dbReference type="Pfam" id="PF00144"/>
    </source>
</evidence>
<reference evidence="3" key="3">
    <citation type="submission" date="2020-02" db="EMBL/GenBank/DDBJ databases">
        <authorList>
            <person name="Matsumoto Y."/>
            <person name="Motooka D."/>
            <person name="Nakamura S."/>
        </authorList>
    </citation>
    <scope>NUCLEOTIDE SEQUENCE</scope>
    <source>
        <strain evidence="3">JCM 6377</strain>
    </source>
</reference>
<dbReference type="Proteomes" id="UP000220914">
    <property type="component" value="Unassembled WGS sequence"/>
</dbReference>
<proteinExistence type="predicted"/>
<reference evidence="4 5" key="1">
    <citation type="submission" date="2017-10" db="EMBL/GenBank/DDBJ databases">
        <title>The new phylogeny of genus Mycobacterium.</title>
        <authorList>
            <person name="Tortoli E."/>
            <person name="Trovato A."/>
            <person name="Cirillo D.M."/>
        </authorList>
    </citation>
    <scope>NUCLEOTIDE SEQUENCE [LARGE SCALE GENOMIC DNA]</scope>
    <source>
        <strain evidence="4 5">CCUG37673</strain>
    </source>
</reference>
<feature type="chain" id="PRO_5033300484" evidence="1">
    <location>
        <begin position="28"/>
        <end position="389"/>
    </location>
</feature>
<dbReference type="InterPro" id="IPR012338">
    <property type="entry name" value="Beta-lactam/transpept-like"/>
</dbReference>
<dbReference type="Pfam" id="PF00144">
    <property type="entry name" value="Beta-lactamase"/>
    <property type="match status" value="1"/>
</dbReference>
<dbReference type="RefSeq" id="WP_097939679.1">
    <property type="nucleotide sequence ID" value="NZ_BLKS01000001.1"/>
</dbReference>
<dbReference type="EMBL" id="BLKS01000001">
    <property type="protein sequence ID" value="GFG51463.1"/>
    <property type="molecule type" value="Genomic_DNA"/>
</dbReference>
<reference evidence="3 6" key="2">
    <citation type="journal article" date="2019" name="Emerg. Microbes Infect.">
        <title>Comprehensive subspecies identification of 175 nontuberculous mycobacteria species based on 7547 genomic profiles.</title>
        <authorList>
            <person name="Matsumoto Y."/>
            <person name="Kinjo T."/>
            <person name="Motooka D."/>
            <person name="Nabeya D."/>
            <person name="Jung N."/>
            <person name="Uechi K."/>
            <person name="Horii T."/>
            <person name="Iida T."/>
            <person name="Fujita J."/>
            <person name="Nakamura S."/>
        </authorList>
    </citation>
    <scope>NUCLEOTIDE SEQUENCE [LARGE SCALE GENOMIC DNA]</scope>
    <source>
        <strain evidence="3 6">JCM 6377</strain>
    </source>
</reference>
<dbReference type="PANTHER" id="PTHR46825">
    <property type="entry name" value="D-ALANYL-D-ALANINE-CARBOXYPEPTIDASE/ENDOPEPTIDASE AMPH"/>
    <property type="match status" value="1"/>
</dbReference>
<dbReference type="AlphaFoldDB" id="A0A2A7N931"/>
<sequence>MRAARIAIAAIAAVAMSIPFGLSPARAEPAADLASRLDSAITARIAQMGIPGAIVSLSIPGEITYDKAFGVADTATGAPMTYDDFTRIGSVTKTFTGTAILQLVDAGKIRLSDPISQYVDGVPNGDTITLDLLGRMRSGLPDYTETDAFLARAYGELPTSPDAFSTTPRELIDAAFEQPIEFPPGTQYKYSNTNTVLLGMVVEKVSGLALGDYFAQNIFGPLGLSATSYPPNGNMPAPFAHGYNKAPDGQIVDTTFWNPSWADAAGKIVSNAADMKTWAAALGKGTLLRPETQVQRVSGGTEAAPDVDYDFAIFNTHGWLGHNGDIPGYATVVVYLPQRDATLVVMANSDVPEPHSAGQIAYDVTSIATPDHLYEVGPAPPGLIEGPGA</sequence>
<evidence type="ECO:0000313" key="4">
    <source>
        <dbReference type="EMBL" id="PEG39961.1"/>
    </source>
</evidence>
<gene>
    <name evidence="4" type="ORF">CQY20_08695</name>
    <name evidence="3" type="ORF">MAGR_29040</name>
</gene>
<evidence type="ECO:0000313" key="6">
    <source>
        <dbReference type="Proteomes" id="UP000465302"/>
    </source>
</evidence>
<name>A0A2A7N931_MYCAG</name>
<keyword evidence="1" id="KW-0732">Signal</keyword>
<dbReference type="InterPro" id="IPR050491">
    <property type="entry name" value="AmpC-like"/>
</dbReference>
<comment type="caution">
    <text evidence="4">The sequence shown here is derived from an EMBL/GenBank/DDBJ whole genome shotgun (WGS) entry which is preliminary data.</text>
</comment>
<dbReference type="GO" id="GO:0016787">
    <property type="term" value="F:hydrolase activity"/>
    <property type="evidence" value="ECO:0007669"/>
    <property type="project" value="UniProtKB-KW"/>
</dbReference>
<keyword evidence="5" id="KW-1185">Reference proteome</keyword>
<evidence type="ECO:0000256" key="1">
    <source>
        <dbReference type="SAM" id="SignalP"/>
    </source>
</evidence>
<organism evidence="4 5">
    <name type="scientific">Mycolicibacterium agri</name>
    <name type="common">Mycobacterium agri</name>
    <dbReference type="NCBI Taxonomy" id="36811"/>
    <lineage>
        <taxon>Bacteria</taxon>
        <taxon>Bacillati</taxon>
        <taxon>Actinomycetota</taxon>
        <taxon>Actinomycetes</taxon>
        <taxon>Mycobacteriales</taxon>
        <taxon>Mycobacteriaceae</taxon>
        <taxon>Mycolicibacterium</taxon>
    </lineage>
</organism>
<dbReference type="SUPFAM" id="SSF56601">
    <property type="entry name" value="beta-lactamase/transpeptidase-like"/>
    <property type="match status" value="1"/>
</dbReference>